<reference evidence="2" key="1">
    <citation type="submission" date="2017-05" db="EMBL/GenBank/DDBJ databases">
        <title>Polyphasic characterization of four soil-derived phenanthrene-degrading Acidovorax strains and proposal of Acidovorax phenanthrenivorans sp. nov.</title>
        <authorList>
            <person name="Singleton D."/>
            <person name="Lee J."/>
            <person name="Dickey A.N."/>
            <person name="Stroud A."/>
            <person name="Scholl E.H."/>
            <person name="Wright F.A."/>
            <person name="Aitken M.D."/>
        </authorList>
    </citation>
    <scope>NUCLEOTIDE SEQUENCE</scope>
    <source>
        <strain evidence="2">P4</strain>
        <plasmid evidence="2">pACP4.4</plasmid>
    </source>
</reference>
<dbReference type="AlphaFoldDB" id="A0A240UKG4"/>
<keyword evidence="3" id="KW-1185">Reference proteome</keyword>
<dbReference type="OrthoDB" id="8912618at2"/>
<keyword evidence="1" id="KW-0812">Transmembrane</keyword>
<dbReference type="KEGG" id="acip:CBP36_21905"/>
<sequence>MDDKTADRVMSASLDYFSRNTFFALLVLVAGWGLGWLLGFALARSIQSKTGAAFCRRLCPIVGVLAAFPLAYKLMFSA</sequence>
<feature type="transmembrane region" description="Helical" evidence="1">
    <location>
        <begin position="54"/>
        <end position="72"/>
    </location>
</feature>
<protein>
    <submittedName>
        <fullName evidence="2">Uncharacterized protein</fullName>
    </submittedName>
</protein>
<dbReference type="RefSeq" id="WP_009242065.1">
    <property type="nucleotide sequence ID" value="NZ_CP021365.1"/>
</dbReference>
<organism evidence="2 3">
    <name type="scientific">Acidovorax carolinensis</name>
    <dbReference type="NCBI Taxonomy" id="553814"/>
    <lineage>
        <taxon>Bacteria</taxon>
        <taxon>Pseudomonadati</taxon>
        <taxon>Pseudomonadota</taxon>
        <taxon>Betaproteobacteria</taxon>
        <taxon>Burkholderiales</taxon>
        <taxon>Comamonadaceae</taxon>
        <taxon>Acidovorax</taxon>
    </lineage>
</organism>
<keyword evidence="1" id="KW-1133">Transmembrane helix</keyword>
<gene>
    <name evidence="2" type="ORF">CBP36_21905</name>
</gene>
<evidence type="ECO:0000313" key="2">
    <source>
        <dbReference type="EMBL" id="ART61616.1"/>
    </source>
</evidence>
<proteinExistence type="predicted"/>
<evidence type="ECO:0000256" key="1">
    <source>
        <dbReference type="SAM" id="Phobius"/>
    </source>
</evidence>
<geneLocation type="plasmid" evidence="2 3">
    <name>pACP4.4</name>
</geneLocation>
<accession>A0A240UKG4</accession>
<dbReference type="GeneID" id="98407141"/>
<dbReference type="Proteomes" id="UP000194440">
    <property type="component" value="Plasmid pACP4.4"/>
</dbReference>
<feature type="transmembrane region" description="Helical" evidence="1">
    <location>
        <begin position="20"/>
        <end position="42"/>
    </location>
</feature>
<keyword evidence="2" id="KW-0614">Plasmid</keyword>
<name>A0A240UKG4_9BURK</name>
<evidence type="ECO:0000313" key="3">
    <source>
        <dbReference type="Proteomes" id="UP000194440"/>
    </source>
</evidence>
<dbReference type="EMBL" id="CP021370">
    <property type="protein sequence ID" value="ART61616.1"/>
    <property type="molecule type" value="Genomic_DNA"/>
</dbReference>
<keyword evidence="1" id="KW-0472">Membrane</keyword>